<feature type="transmembrane region" description="Helical" evidence="1">
    <location>
        <begin position="12"/>
        <end position="34"/>
    </location>
</feature>
<dbReference type="EMBL" id="BAOS01000027">
    <property type="protein sequence ID" value="GAX61661.1"/>
    <property type="molecule type" value="Genomic_DNA"/>
</dbReference>
<keyword evidence="1" id="KW-0472">Membrane</keyword>
<name>A0A286U0R1_9BACT</name>
<protein>
    <submittedName>
        <fullName evidence="2">Sensor protein with HAMP domain</fullName>
    </submittedName>
</protein>
<keyword evidence="1" id="KW-1133">Transmembrane helix</keyword>
<proteinExistence type="predicted"/>
<organism evidence="2 3">
    <name type="scientific">Candidatus Scalindua japonica</name>
    <dbReference type="NCBI Taxonomy" id="1284222"/>
    <lineage>
        <taxon>Bacteria</taxon>
        <taxon>Pseudomonadati</taxon>
        <taxon>Planctomycetota</taxon>
        <taxon>Candidatus Brocadiia</taxon>
        <taxon>Candidatus Brocadiales</taxon>
        <taxon>Candidatus Scalinduaceae</taxon>
        <taxon>Candidatus Scalindua</taxon>
    </lineage>
</organism>
<comment type="caution">
    <text evidence="2">The sequence shown here is derived from an EMBL/GenBank/DDBJ whole genome shotgun (WGS) entry which is preliminary data.</text>
</comment>
<gene>
    <name evidence="2" type="ORF">SCALIN_C27_0055</name>
</gene>
<accession>A0A286U0R1</accession>
<evidence type="ECO:0000256" key="1">
    <source>
        <dbReference type="SAM" id="Phobius"/>
    </source>
</evidence>
<reference evidence="3" key="1">
    <citation type="journal article" date="2017" name="Environ. Microbiol. Rep.">
        <title>Genetic Diversity of Marine Anaerobic Ammonium-Oxidizing Bacteria as Revealed by Genomic and Proteomic Analyses of 'Candidatus Scalindua japonica'.</title>
        <authorList>
            <person name="Oshiki M."/>
            <person name="Mizuto K."/>
            <person name="Kimura Z."/>
            <person name="Kindaichi T."/>
            <person name="Satoh H."/>
            <person name="Okabe S."/>
        </authorList>
    </citation>
    <scope>NUCLEOTIDE SEQUENCE [LARGE SCALE GENOMIC DNA]</scope>
    <source>
        <strain evidence="3">husup-a2</strain>
    </source>
</reference>
<evidence type="ECO:0000313" key="3">
    <source>
        <dbReference type="Proteomes" id="UP000218542"/>
    </source>
</evidence>
<sequence>MLKHLLKKYGLIYATLFSTGISIFVSVIITASLMSLFKMPNMDFSIIIAIICPLVIAPPVSYFWLRLLGQAIITQHKLQKSNQRLKLILKEVKELSGLLPICASCKKIRDDKGYWNQIESYIKKHSKAEFSHSVCPECVKELYPEI</sequence>
<dbReference type="Proteomes" id="UP000218542">
    <property type="component" value="Unassembled WGS sequence"/>
</dbReference>
<feature type="transmembrane region" description="Helical" evidence="1">
    <location>
        <begin position="46"/>
        <end position="65"/>
    </location>
</feature>
<dbReference type="AlphaFoldDB" id="A0A286U0R1"/>
<keyword evidence="1" id="KW-0812">Transmembrane</keyword>
<dbReference type="RefSeq" id="WP_203415502.1">
    <property type="nucleotide sequence ID" value="NZ_BAOS01000027.1"/>
</dbReference>
<evidence type="ECO:0000313" key="2">
    <source>
        <dbReference type="EMBL" id="GAX61661.1"/>
    </source>
</evidence>
<keyword evidence="3" id="KW-1185">Reference proteome</keyword>